<feature type="compositionally biased region" description="Polar residues" evidence="1">
    <location>
        <begin position="302"/>
        <end position="311"/>
    </location>
</feature>
<comment type="caution">
    <text evidence="2">The sequence shown here is derived from an EMBL/GenBank/DDBJ whole genome shotgun (WGS) entry which is preliminary data.</text>
</comment>
<dbReference type="EMBL" id="LSRX01000035">
    <property type="protein sequence ID" value="OLQ12962.1"/>
    <property type="molecule type" value="Genomic_DNA"/>
</dbReference>
<feature type="region of interest" description="Disordered" evidence="1">
    <location>
        <begin position="328"/>
        <end position="400"/>
    </location>
</feature>
<dbReference type="Proteomes" id="UP000186817">
    <property type="component" value="Unassembled WGS sequence"/>
</dbReference>
<dbReference type="Gene3D" id="2.130.10.30">
    <property type="entry name" value="Regulator of chromosome condensation 1/beta-lactamase-inhibitor protein II"/>
    <property type="match status" value="1"/>
</dbReference>
<gene>
    <name evidence="2" type="ORF">AK812_SmicGene3046</name>
</gene>
<dbReference type="AlphaFoldDB" id="A0A1Q9F049"/>
<reference evidence="2 3" key="1">
    <citation type="submission" date="2016-02" db="EMBL/GenBank/DDBJ databases">
        <title>Genome analysis of coral dinoflagellate symbionts highlights evolutionary adaptations to a symbiotic lifestyle.</title>
        <authorList>
            <person name="Aranda M."/>
            <person name="Li Y."/>
            <person name="Liew Y.J."/>
            <person name="Baumgarten S."/>
            <person name="Simakov O."/>
            <person name="Wilson M."/>
            <person name="Piel J."/>
            <person name="Ashoor H."/>
            <person name="Bougouffa S."/>
            <person name="Bajic V.B."/>
            <person name="Ryu T."/>
            <person name="Ravasi T."/>
            <person name="Bayer T."/>
            <person name="Micklem G."/>
            <person name="Kim H."/>
            <person name="Bhak J."/>
            <person name="Lajeunesse T.C."/>
            <person name="Voolstra C.R."/>
        </authorList>
    </citation>
    <scope>NUCLEOTIDE SEQUENCE [LARGE SCALE GENOMIC DNA]</scope>
    <source>
        <strain evidence="2 3">CCMP2467</strain>
    </source>
</reference>
<sequence>MDRESHWLMLLKNVWQIQAAQFAFAAILADGSAVIWGDVDLGGDSSTVQRQLKNVPQIQASFGAFAAIFADGSGGGGGDDPSSSHEEEAQGEVEEEEEGGGDEREGAEEEEEAEATEASETIARLEPSIKQLQEASKEVAQLRSFSMEQAGKVQNATAEEMMNLETKVQREMASAREHCSRQVQQVELASLKLREQVADAVERVKVVADGIQEDFVQERQRRADEASSVANAAESFGRKQLEELREHFVKELVAVEGRMLNQESSVRQFATEQAGQLWVSVQDLQEATKKLEKRTAELADTSLASAGSSQPKVAGSELSVEEVQQFKTQRVSSKSSVGPFSATQSSEAADESGRKSQRLHREELLQRLSDAESRLQQQQTMVQRQKEDINQQVRKWSSQA</sequence>
<dbReference type="OrthoDB" id="10466103at2759"/>
<feature type="compositionally biased region" description="Basic and acidic residues" evidence="1">
    <location>
        <begin position="351"/>
        <end position="373"/>
    </location>
</feature>
<keyword evidence="3" id="KW-1185">Reference proteome</keyword>
<dbReference type="InterPro" id="IPR009091">
    <property type="entry name" value="RCC1/BLIP-II"/>
</dbReference>
<evidence type="ECO:0000256" key="1">
    <source>
        <dbReference type="SAM" id="MobiDB-lite"/>
    </source>
</evidence>
<proteinExistence type="predicted"/>
<accession>A0A1Q9F049</accession>
<evidence type="ECO:0000313" key="3">
    <source>
        <dbReference type="Proteomes" id="UP000186817"/>
    </source>
</evidence>
<name>A0A1Q9F049_SYMMI</name>
<feature type="compositionally biased region" description="Polar residues" evidence="1">
    <location>
        <begin position="328"/>
        <end position="347"/>
    </location>
</feature>
<evidence type="ECO:0000313" key="2">
    <source>
        <dbReference type="EMBL" id="OLQ12962.1"/>
    </source>
</evidence>
<organism evidence="2 3">
    <name type="scientific">Symbiodinium microadriaticum</name>
    <name type="common">Dinoflagellate</name>
    <name type="synonym">Zooxanthella microadriatica</name>
    <dbReference type="NCBI Taxonomy" id="2951"/>
    <lineage>
        <taxon>Eukaryota</taxon>
        <taxon>Sar</taxon>
        <taxon>Alveolata</taxon>
        <taxon>Dinophyceae</taxon>
        <taxon>Suessiales</taxon>
        <taxon>Symbiodiniaceae</taxon>
        <taxon>Symbiodinium</taxon>
    </lineage>
</organism>
<feature type="compositionally biased region" description="Polar residues" evidence="1">
    <location>
        <begin position="390"/>
        <end position="400"/>
    </location>
</feature>
<dbReference type="SUPFAM" id="SSF50985">
    <property type="entry name" value="RCC1/BLIP-II"/>
    <property type="match status" value="1"/>
</dbReference>
<feature type="compositionally biased region" description="Acidic residues" evidence="1">
    <location>
        <begin position="89"/>
        <end position="117"/>
    </location>
</feature>
<protein>
    <submittedName>
        <fullName evidence="2">Uncharacterized protein</fullName>
    </submittedName>
</protein>
<feature type="region of interest" description="Disordered" evidence="1">
    <location>
        <begin position="71"/>
        <end position="122"/>
    </location>
</feature>
<feature type="region of interest" description="Disordered" evidence="1">
    <location>
        <begin position="300"/>
        <end position="319"/>
    </location>
</feature>